<sequence length="53" mass="5537">MTHTDPFAPPLESPEIDEPDPGAPEAVPSEAPDELPPPTPDPTSPIRSPQDPG</sequence>
<reference evidence="2 3" key="1">
    <citation type="submission" date="2024-09" db="EMBL/GenBank/DDBJ databases">
        <authorList>
            <person name="Sun Q."/>
            <person name="Mori K."/>
        </authorList>
    </citation>
    <scope>NUCLEOTIDE SEQUENCE [LARGE SCALE GENOMIC DNA]</scope>
    <source>
        <strain evidence="2 3">NCAIM B.02621</strain>
    </source>
</reference>
<dbReference type="Proteomes" id="UP001589906">
    <property type="component" value="Unassembled WGS sequence"/>
</dbReference>
<protein>
    <recommendedName>
        <fullName evidence="4">Stereocilin</fullName>
    </recommendedName>
</protein>
<evidence type="ECO:0008006" key="4">
    <source>
        <dbReference type="Google" id="ProtNLM"/>
    </source>
</evidence>
<proteinExistence type="predicted"/>
<name>A0ABV6QYA6_9CAUL</name>
<feature type="region of interest" description="Disordered" evidence="1">
    <location>
        <begin position="1"/>
        <end position="53"/>
    </location>
</feature>
<dbReference type="RefSeq" id="WP_376833217.1">
    <property type="nucleotide sequence ID" value="NZ_JBHLSW010000001.1"/>
</dbReference>
<evidence type="ECO:0000313" key="3">
    <source>
        <dbReference type="Proteomes" id="UP001589906"/>
    </source>
</evidence>
<dbReference type="EMBL" id="JBHLSW010000001">
    <property type="protein sequence ID" value="MFC0632356.1"/>
    <property type="molecule type" value="Genomic_DNA"/>
</dbReference>
<organism evidence="2 3">
    <name type="scientific">Brevundimonas balnearis</name>
    <dbReference type="NCBI Taxonomy" id="1572858"/>
    <lineage>
        <taxon>Bacteria</taxon>
        <taxon>Pseudomonadati</taxon>
        <taxon>Pseudomonadota</taxon>
        <taxon>Alphaproteobacteria</taxon>
        <taxon>Caulobacterales</taxon>
        <taxon>Caulobacteraceae</taxon>
        <taxon>Brevundimonas</taxon>
    </lineage>
</organism>
<evidence type="ECO:0000313" key="2">
    <source>
        <dbReference type="EMBL" id="MFC0632356.1"/>
    </source>
</evidence>
<accession>A0ABV6QYA6</accession>
<evidence type="ECO:0000256" key="1">
    <source>
        <dbReference type="SAM" id="MobiDB-lite"/>
    </source>
</evidence>
<feature type="compositionally biased region" description="Pro residues" evidence="1">
    <location>
        <begin position="34"/>
        <end position="43"/>
    </location>
</feature>
<keyword evidence="3" id="KW-1185">Reference proteome</keyword>
<gene>
    <name evidence="2" type="ORF">ACFFGE_00480</name>
</gene>
<comment type="caution">
    <text evidence="2">The sequence shown here is derived from an EMBL/GenBank/DDBJ whole genome shotgun (WGS) entry which is preliminary data.</text>
</comment>